<organism evidence="1 2">
    <name type="scientific">Persea americana</name>
    <name type="common">Avocado</name>
    <dbReference type="NCBI Taxonomy" id="3435"/>
    <lineage>
        <taxon>Eukaryota</taxon>
        <taxon>Viridiplantae</taxon>
        <taxon>Streptophyta</taxon>
        <taxon>Embryophyta</taxon>
        <taxon>Tracheophyta</taxon>
        <taxon>Spermatophyta</taxon>
        <taxon>Magnoliopsida</taxon>
        <taxon>Magnoliidae</taxon>
        <taxon>Laurales</taxon>
        <taxon>Lauraceae</taxon>
        <taxon>Persea</taxon>
    </lineage>
</organism>
<reference evidence="1 2" key="1">
    <citation type="journal article" date="2022" name="Hortic Res">
        <title>A haplotype resolved chromosomal level avocado genome allows analysis of novel avocado genes.</title>
        <authorList>
            <person name="Nath O."/>
            <person name="Fletcher S.J."/>
            <person name="Hayward A."/>
            <person name="Shaw L.M."/>
            <person name="Masouleh A.K."/>
            <person name="Furtado A."/>
            <person name="Henry R.J."/>
            <person name="Mitter N."/>
        </authorList>
    </citation>
    <scope>NUCLEOTIDE SEQUENCE [LARGE SCALE GENOMIC DNA]</scope>
    <source>
        <strain evidence="2">cv. Hass</strain>
    </source>
</reference>
<evidence type="ECO:0000313" key="1">
    <source>
        <dbReference type="EMBL" id="KAJ8615790.1"/>
    </source>
</evidence>
<gene>
    <name evidence="1" type="ORF">MRB53_035162</name>
</gene>
<comment type="caution">
    <text evidence="1">The sequence shown here is derived from an EMBL/GenBank/DDBJ whole genome shotgun (WGS) entry which is preliminary data.</text>
</comment>
<dbReference type="Proteomes" id="UP001234297">
    <property type="component" value="Chromosome 12"/>
</dbReference>
<accession>A0ACC2K3W4</accession>
<proteinExistence type="predicted"/>
<keyword evidence="2" id="KW-1185">Reference proteome</keyword>
<name>A0ACC2K3W4_PERAE</name>
<dbReference type="EMBL" id="CM056820">
    <property type="protein sequence ID" value="KAJ8615790.1"/>
    <property type="molecule type" value="Genomic_DNA"/>
</dbReference>
<evidence type="ECO:0000313" key="2">
    <source>
        <dbReference type="Proteomes" id="UP001234297"/>
    </source>
</evidence>
<protein>
    <submittedName>
        <fullName evidence="1">Uncharacterized protein</fullName>
    </submittedName>
</protein>
<sequence length="95" mass="10993">MVIDRWFKFPQRTNSPCADDWGCRSCRHCRSSMPFFIASYIGQRRRGRRQHVPLPVAGNENSPPMQLCLVPSSAGNARDLGHPRHLVDLRLFLRF</sequence>